<dbReference type="Proteomes" id="UP000523087">
    <property type="component" value="Unassembled WGS sequence"/>
</dbReference>
<keyword evidence="3" id="KW-1185">Reference proteome</keyword>
<keyword evidence="1" id="KW-0175">Coiled coil</keyword>
<dbReference type="AlphaFoldDB" id="A0A7W0C0K4"/>
<gene>
    <name evidence="2" type="ORF">HNR31_003750</name>
</gene>
<name>A0A7W0C0K4_9BACL</name>
<proteinExistence type="predicted"/>
<comment type="caution">
    <text evidence="2">The sequence shown here is derived from an EMBL/GenBank/DDBJ whole genome shotgun (WGS) entry which is preliminary data.</text>
</comment>
<accession>A0A7W0C0K4</accession>
<evidence type="ECO:0000256" key="1">
    <source>
        <dbReference type="SAM" id="Coils"/>
    </source>
</evidence>
<evidence type="ECO:0000313" key="2">
    <source>
        <dbReference type="EMBL" id="MBA2876910.1"/>
    </source>
</evidence>
<feature type="coiled-coil region" evidence="1">
    <location>
        <begin position="15"/>
        <end position="42"/>
    </location>
</feature>
<organism evidence="2 3">
    <name type="scientific">Thermaerobacillus caldiproteolyticus</name>
    <dbReference type="NCBI Taxonomy" id="247480"/>
    <lineage>
        <taxon>Bacteria</taxon>
        <taxon>Bacillati</taxon>
        <taxon>Bacillota</taxon>
        <taxon>Bacilli</taxon>
        <taxon>Bacillales</taxon>
        <taxon>Anoxybacillaceae</taxon>
        <taxon>Thermaerobacillus</taxon>
    </lineage>
</organism>
<reference evidence="2 3" key="1">
    <citation type="submission" date="2020-07" db="EMBL/GenBank/DDBJ databases">
        <title>Genomic Encyclopedia of Type Strains, Phase IV (KMG-IV): sequencing the most valuable type-strain genomes for metagenomic binning, comparative biology and taxonomic classification.</title>
        <authorList>
            <person name="Goeker M."/>
        </authorList>
    </citation>
    <scope>NUCLEOTIDE SEQUENCE [LARGE SCALE GENOMIC DNA]</scope>
    <source>
        <strain evidence="2 3">DSM 15730</strain>
    </source>
</reference>
<protein>
    <submittedName>
        <fullName evidence="2">Uncharacterized protein</fullName>
    </submittedName>
</protein>
<sequence>MNVLLRIDAQTKQCIEDFNNLIKKQEHLIKQLNQLIKEKEEHTIPLVSTVRKLIEHGLSKDEILDITNISSEEFDRILSENKHYQLPYPYLNYEESKQFEKLLEDIRKSKDIYELIDAEKERERIKFIHHVLLRYQKEIDLLSPQENEDSGEKMMKYLERTVKSEQAKSVYSLLVRIFGNEIKRKREEVLIKVSDD</sequence>
<dbReference type="RefSeq" id="WP_181557555.1">
    <property type="nucleotide sequence ID" value="NZ_JACDUT010000022.1"/>
</dbReference>
<evidence type="ECO:0000313" key="3">
    <source>
        <dbReference type="Proteomes" id="UP000523087"/>
    </source>
</evidence>
<dbReference type="EMBL" id="JACDUT010000022">
    <property type="protein sequence ID" value="MBA2876910.1"/>
    <property type="molecule type" value="Genomic_DNA"/>
</dbReference>